<dbReference type="NCBIfam" id="TIGR04018">
    <property type="entry name" value="Bthiol_YpdA"/>
    <property type="match status" value="1"/>
</dbReference>
<dbReference type="PRINTS" id="PR00469">
    <property type="entry name" value="PNDRDTASEII"/>
</dbReference>
<evidence type="ECO:0000313" key="4">
    <source>
        <dbReference type="EMBL" id="KAB2332107.1"/>
    </source>
</evidence>
<dbReference type="PANTHER" id="PTHR48105">
    <property type="entry name" value="THIOREDOXIN REDUCTASE 1-RELATED-RELATED"/>
    <property type="match status" value="1"/>
</dbReference>
<protein>
    <submittedName>
        <fullName evidence="4">YpdA family putative bacillithiol disulfide reductase</fullName>
    </submittedName>
</protein>
<dbReference type="OrthoDB" id="9778740at2"/>
<dbReference type="GO" id="GO:0016491">
    <property type="term" value="F:oxidoreductase activity"/>
    <property type="evidence" value="ECO:0007669"/>
    <property type="project" value="UniProtKB-KW"/>
</dbReference>
<keyword evidence="5" id="KW-1185">Reference proteome</keyword>
<dbReference type="AlphaFoldDB" id="A0A6L3V3M2"/>
<dbReference type="Gene3D" id="3.50.50.60">
    <property type="entry name" value="FAD/NAD(P)-binding domain"/>
    <property type="match status" value="2"/>
</dbReference>
<organism evidence="4 5">
    <name type="scientific">Cytobacillus depressus</name>
    <dbReference type="NCBI Taxonomy" id="1602942"/>
    <lineage>
        <taxon>Bacteria</taxon>
        <taxon>Bacillati</taxon>
        <taxon>Bacillota</taxon>
        <taxon>Bacilli</taxon>
        <taxon>Bacillales</taxon>
        <taxon>Bacillaceae</taxon>
        <taxon>Cytobacillus</taxon>
    </lineage>
</organism>
<accession>A0A6L3V3M2</accession>
<evidence type="ECO:0000313" key="5">
    <source>
        <dbReference type="Proteomes" id="UP000481030"/>
    </source>
</evidence>
<dbReference type="InterPro" id="IPR023856">
    <property type="entry name" value="Bdr"/>
</dbReference>
<dbReference type="Proteomes" id="UP000481030">
    <property type="component" value="Unassembled WGS sequence"/>
</dbReference>
<comment type="cofactor">
    <cofactor evidence="1">
        <name>FAD</name>
        <dbReference type="ChEBI" id="CHEBI:57692"/>
    </cofactor>
</comment>
<proteinExistence type="predicted"/>
<dbReference type="InterPro" id="IPR036188">
    <property type="entry name" value="FAD/NAD-bd_sf"/>
</dbReference>
<reference evidence="4 5" key="1">
    <citation type="journal article" date="2016" name="Antonie Van Leeuwenhoek">
        <title>Bacillus depressus sp. nov., isolated from soil of a sunflower field.</title>
        <authorList>
            <person name="Wei X."/>
            <person name="Xin D."/>
            <person name="Xin Y."/>
            <person name="Zhang H."/>
            <person name="Wang T."/>
            <person name="Zhang J."/>
        </authorList>
    </citation>
    <scope>NUCLEOTIDE SEQUENCE [LARGE SCALE GENOMIC DNA]</scope>
    <source>
        <strain evidence="4 5">BZ1</strain>
    </source>
</reference>
<evidence type="ECO:0000256" key="2">
    <source>
        <dbReference type="ARBA" id="ARBA00022630"/>
    </source>
</evidence>
<keyword evidence="2" id="KW-0285">Flavoprotein</keyword>
<dbReference type="InterPro" id="IPR050097">
    <property type="entry name" value="Ferredoxin-NADP_redctase_2"/>
</dbReference>
<dbReference type="EMBL" id="WBOS01000010">
    <property type="protein sequence ID" value="KAB2332107.1"/>
    <property type="molecule type" value="Genomic_DNA"/>
</dbReference>
<evidence type="ECO:0000256" key="1">
    <source>
        <dbReference type="ARBA" id="ARBA00001974"/>
    </source>
</evidence>
<name>A0A6L3V3M2_9BACI</name>
<dbReference type="Pfam" id="PF13738">
    <property type="entry name" value="Pyr_redox_3"/>
    <property type="match status" value="1"/>
</dbReference>
<keyword evidence="3" id="KW-0560">Oxidoreductase</keyword>
<dbReference type="SUPFAM" id="SSF51905">
    <property type="entry name" value="FAD/NAD(P)-binding domain"/>
    <property type="match status" value="1"/>
</dbReference>
<sequence>MVTNKRLEIGGFSLMYDVVIIGGGPCGLATGLALQEKGIKYVIIEKEAIVNSIVNCPLDIRFYSTSDRLEIGNIPFLSQEVRPTRSELLKYYRLVTERQALNIKCFQRVDRISKDSDSFTVHTVDRTGTHFSYQARMIVIATGIFDHPKKIGIEGEKLSKVAHYYKEGHSYHGQNVTVVGGKNSAVEAAIDLYRNGAHVTLVHRGDNVYKGIKPSLLLDIRNFIEKGKIKFYANSSVKEINMTTICLETPEGLVTIPNDYAFSLIGYQPDIGMLQSIGIQIDSSTLVPAFNSETYETNVPNVYLAGVVTGGITNRVYIEDGRFHGLKIAEDMRRRLNA</sequence>
<gene>
    <name evidence="4" type="primary">ypdA</name>
    <name evidence="4" type="ORF">F7731_17615</name>
</gene>
<evidence type="ECO:0000256" key="3">
    <source>
        <dbReference type="ARBA" id="ARBA00023002"/>
    </source>
</evidence>
<comment type="caution">
    <text evidence="4">The sequence shown here is derived from an EMBL/GenBank/DDBJ whole genome shotgun (WGS) entry which is preliminary data.</text>
</comment>
<dbReference type="PRINTS" id="PR00368">
    <property type="entry name" value="FADPNR"/>
</dbReference>